<dbReference type="EMBL" id="BDGI01000029">
    <property type="protein sequence ID" value="GAV27302.1"/>
    <property type="molecule type" value="Genomic_DNA"/>
</dbReference>
<evidence type="ECO:0000313" key="5">
    <source>
        <dbReference type="EMBL" id="GAV27302.1"/>
    </source>
</evidence>
<dbReference type="GO" id="GO:0042273">
    <property type="term" value="P:ribosomal large subunit biogenesis"/>
    <property type="evidence" value="ECO:0007669"/>
    <property type="project" value="TreeGrafter"/>
</dbReference>
<dbReference type="PANTHER" id="PTHR12687:SF4">
    <property type="entry name" value="NUCLEOLAR COMPLEX PROTEIN 2 HOMOLOG"/>
    <property type="match status" value="1"/>
</dbReference>
<proteinExistence type="inferred from homology"/>
<organism evidence="5 6">
    <name type="scientific">Pichia membranifaciens</name>
    <dbReference type="NCBI Taxonomy" id="4926"/>
    <lineage>
        <taxon>Eukaryota</taxon>
        <taxon>Fungi</taxon>
        <taxon>Dikarya</taxon>
        <taxon>Ascomycota</taxon>
        <taxon>Saccharomycotina</taxon>
        <taxon>Pichiomycetes</taxon>
        <taxon>Pichiales</taxon>
        <taxon>Pichiaceae</taxon>
        <taxon>Pichia</taxon>
    </lineage>
</organism>
<dbReference type="GO" id="GO:0030691">
    <property type="term" value="C:Noc2p-Noc3p complex"/>
    <property type="evidence" value="ECO:0007669"/>
    <property type="project" value="TreeGrafter"/>
</dbReference>
<reference evidence="5 6" key="1">
    <citation type="submission" date="2016-08" db="EMBL/GenBank/DDBJ databases">
        <title>Whole genome shotgun sequence of Pichia membranifaciens KS47-1.</title>
        <authorList>
            <person name="Konishi M."/>
            <person name="Ishida M."/>
            <person name="Arakawa T."/>
            <person name="Kato Y."/>
            <person name="Horiuchi J."/>
        </authorList>
    </citation>
    <scope>NUCLEOTIDE SEQUENCE [LARGE SCALE GENOMIC DNA]</scope>
    <source>
        <strain evidence="5 6">KS47-1</strain>
    </source>
</reference>
<dbReference type="Pfam" id="PF03715">
    <property type="entry name" value="Noc2"/>
    <property type="match status" value="1"/>
</dbReference>
<dbReference type="InterPro" id="IPR005343">
    <property type="entry name" value="Noc2"/>
</dbReference>
<protein>
    <recommendedName>
        <fullName evidence="7">Nucleolar complex protein 2</fullName>
    </recommendedName>
</protein>
<dbReference type="AlphaFoldDB" id="A0A1Q2YCP8"/>
<feature type="compositionally biased region" description="Basic and acidic residues" evidence="4">
    <location>
        <begin position="71"/>
        <end position="87"/>
    </location>
</feature>
<feature type="compositionally biased region" description="Basic and acidic residues" evidence="4">
    <location>
        <begin position="18"/>
        <end position="31"/>
    </location>
</feature>
<comment type="similarity">
    <text evidence="2">Belongs to the NOC2 family.</text>
</comment>
<evidence type="ECO:0000256" key="1">
    <source>
        <dbReference type="ARBA" id="ARBA00004123"/>
    </source>
</evidence>
<accession>A0A1Q2YCP8</accession>
<feature type="compositionally biased region" description="Acidic residues" evidence="4">
    <location>
        <begin position="97"/>
        <end position="106"/>
    </location>
</feature>
<feature type="region of interest" description="Disordered" evidence="4">
    <location>
        <begin position="134"/>
        <end position="174"/>
    </location>
</feature>
<feature type="compositionally biased region" description="Acidic residues" evidence="4">
    <location>
        <begin position="141"/>
        <end position="157"/>
    </location>
</feature>
<dbReference type="OrthoDB" id="10266662at2759"/>
<feature type="compositionally biased region" description="Acidic residues" evidence="4">
    <location>
        <begin position="703"/>
        <end position="712"/>
    </location>
</feature>
<sequence>MGKVAKSTKKFQAKHLKHTIEQRKKVQEHNKKISQRKGNKKGSKGSDIKVDNNQKNAKVFDDVDVEEYFDQEEKIPEIKKSKTKPNDEDKEDVSSSSDEEDAEQDLDMNTLAKEDPDFFKYLKDNDKDLLEFDAVNPLDAISDDEGDEDEEGEEEEGKEFTEDAKVTAKKGSKKDEERTVEVDLKLVKKWSEDLKSDTPGFKTLKNTVIAYKAALNAESEDTFKYSVKEEKVFKNLMLIVLQDLPLAIQKLTPYKVSSNGIRNISGNKKKIAQVSSIVKAHIPSLITLLEDSSNTETCALVLQSVQELLPYLISFRKLLKAVVNAVVNIWSSSSSLETQISAFAWMNNASKEYPKSVLEIILRSTYSSFIKNCGKTNVHTTPLLNFQKNSAAELFGLNPTLGYQIGFEYVRQLAVHLRGSVNNPTKDSYKTIYNWKYCHGLDFWSRVISVQITAKDGETIENPLEKLSYPLIQVTIGTIKLIPTAQFFPLRFYLIRSLIRLSHNTGVYIPLFPLLSEILHASMFSRNPKRENLPAVDFENVIKVNKAYLNTRVFLESVCEELIELIGEFFVLYCKSVAFPELATPPLIFLRRLAKKNNTAKNNAKFSRQLSTLIDKLAANSKYIEKQRSQVEFGPKNRVAASKFLQDVEWNKTPLGAYVSTQRLVKEERLKLLRESLEQDAKDNAIKHDLDSDGDLELKDAGSDDEGEVEND</sequence>
<comment type="caution">
    <text evidence="5">The sequence shown here is derived from an EMBL/GenBank/DDBJ whole genome shotgun (WGS) entry which is preliminary data.</text>
</comment>
<feature type="compositionally biased region" description="Basic and acidic residues" evidence="4">
    <location>
        <begin position="683"/>
        <end position="702"/>
    </location>
</feature>
<feature type="compositionally biased region" description="Basic residues" evidence="4">
    <location>
        <begin position="32"/>
        <end position="43"/>
    </location>
</feature>
<evidence type="ECO:0000256" key="3">
    <source>
        <dbReference type="ARBA" id="ARBA00023242"/>
    </source>
</evidence>
<feature type="region of interest" description="Disordered" evidence="4">
    <location>
        <begin position="1"/>
        <end position="111"/>
    </location>
</feature>
<gene>
    <name evidence="5" type="ORF">PMKS-000766</name>
</gene>
<comment type="subcellular location">
    <subcellularLocation>
        <location evidence="1">Nucleus</location>
    </subcellularLocation>
</comment>
<dbReference type="InterPro" id="IPR016024">
    <property type="entry name" value="ARM-type_fold"/>
</dbReference>
<dbReference type="Proteomes" id="UP000186136">
    <property type="component" value="Unassembled WGS sequence"/>
</dbReference>
<name>A0A1Q2YCP8_9ASCO</name>
<keyword evidence="6" id="KW-1185">Reference proteome</keyword>
<dbReference type="GO" id="GO:0005654">
    <property type="term" value="C:nucleoplasm"/>
    <property type="evidence" value="ECO:0007669"/>
    <property type="project" value="TreeGrafter"/>
</dbReference>
<feature type="region of interest" description="Disordered" evidence="4">
    <location>
        <begin position="683"/>
        <end position="712"/>
    </location>
</feature>
<keyword evidence="3" id="KW-0539">Nucleus</keyword>
<evidence type="ECO:0000256" key="4">
    <source>
        <dbReference type="SAM" id="MobiDB-lite"/>
    </source>
</evidence>
<evidence type="ECO:0000313" key="6">
    <source>
        <dbReference type="Proteomes" id="UP000186136"/>
    </source>
</evidence>
<dbReference type="SUPFAM" id="SSF48371">
    <property type="entry name" value="ARM repeat"/>
    <property type="match status" value="1"/>
</dbReference>
<evidence type="ECO:0008006" key="7">
    <source>
        <dbReference type="Google" id="ProtNLM"/>
    </source>
</evidence>
<dbReference type="PANTHER" id="PTHR12687">
    <property type="entry name" value="NUCLEOLAR COMPLEX 2 AND RAD4-RELATED"/>
    <property type="match status" value="1"/>
</dbReference>
<evidence type="ECO:0000256" key="2">
    <source>
        <dbReference type="ARBA" id="ARBA00005907"/>
    </source>
</evidence>
<dbReference type="GO" id="GO:0005730">
    <property type="term" value="C:nucleolus"/>
    <property type="evidence" value="ECO:0007669"/>
    <property type="project" value="TreeGrafter"/>
</dbReference>
<feature type="compositionally biased region" description="Basic residues" evidence="4">
    <location>
        <begin position="1"/>
        <end position="17"/>
    </location>
</feature>
<dbReference type="GO" id="GO:0030690">
    <property type="term" value="C:Noc1p-Noc2p complex"/>
    <property type="evidence" value="ECO:0007669"/>
    <property type="project" value="TreeGrafter"/>
</dbReference>